<dbReference type="EMBL" id="CAJVCH010145036">
    <property type="protein sequence ID" value="CAG7727190.1"/>
    <property type="molecule type" value="Genomic_DNA"/>
</dbReference>
<feature type="domain" description="Aminopeptidase N-like N-terminal" evidence="2">
    <location>
        <begin position="53"/>
        <end position="224"/>
    </location>
</feature>
<dbReference type="GO" id="GO:0042277">
    <property type="term" value="F:peptide binding"/>
    <property type="evidence" value="ECO:0007669"/>
    <property type="project" value="TreeGrafter"/>
</dbReference>
<comment type="caution">
    <text evidence="3">The sequence shown here is derived from an EMBL/GenBank/DDBJ whole genome shotgun (WGS) entry which is preliminary data.</text>
</comment>
<dbReference type="OrthoDB" id="10031169at2759"/>
<feature type="chain" id="PRO_5035259333" description="Aminopeptidase N-like N-terminal domain-containing protein" evidence="1">
    <location>
        <begin position="18"/>
        <end position="237"/>
    </location>
</feature>
<gene>
    <name evidence="3" type="ORF">AFUS01_LOCUS16045</name>
</gene>
<dbReference type="GO" id="GO:0005615">
    <property type="term" value="C:extracellular space"/>
    <property type="evidence" value="ECO:0007669"/>
    <property type="project" value="TreeGrafter"/>
</dbReference>
<evidence type="ECO:0000256" key="1">
    <source>
        <dbReference type="SAM" id="SignalP"/>
    </source>
</evidence>
<dbReference type="GO" id="GO:0008270">
    <property type="term" value="F:zinc ion binding"/>
    <property type="evidence" value="ECO:0007669"/>
    <property type="project" value="TreeGrafter"/>
</dbReference>
<proteinExistence type="predicted"/>
<dbReference type="GO" id="GO:0005737">
    <property type="term" value="C:cytoplasm"/>
    <property type="evidence" value="ECO:0007669"/>
    <property type="project" value="TreeGrafter"/>
</dbReference>
<dbReference type="Proteomes" id="UP000708208">
    <property type="component" value="Unassembled WGS sequence"/>
</dbReference>
<dbReference type="InterPro" id="IPR045357">
    <property type="entry name" value="Aminopeptidase_N-like_N"/>
</dbReference>
<protein>
    <recommendedName>
        <fullName evidence="2">Aminopeptidase N-like N-terminal domain-containing protein</fullName>
    </recommendedName>
</protein>
<name>A0A8J2P094_9HEXA</name>
<accession>A0A8J2P094</accession>
<dbReference type="InterPro" id="IPR050344">
    <property type="entry name" value="Peptidase_M1_aminopeptidases"/>
</dbReference>
<organism evidence="3 4">
    <name type="scientific">Allacma fusca</name>
    <dbReference type="NCBI Taxonomy" id="39272"/>
    <lineage>
        <taxon>Eukaryota</taxon>
        <taxon>Metazoa</taxon>
        <taxon>Ecdysozoa</taxon>
        <taxon>Arthropoda</taxon>
        <taxon>Hexapoda</taxon>
        <taxon>Collembola</taxon>
        <taxon>Symphypleona</taxon>
        <taxon>Sminthuridae</taxon>
        <taxon>Allacma</taxon>
    </lineage>
</organism>
<dbReference type="Pfam" id="PF17900">
    <property type="entry name" value="Peptidase_M1_N"/>
    <property type="match status" value="1"/>
</dbReference>
<dbReference type="GO" id="GO:0043171">
    <property type="term" value="P:peptide catabolic process"/>
    <property type="evidence" value="ECO:0007669"/>
    <property type="project" value="TreeGrafter"/>
</dbReference>
<dbReference type="PANTHER" id="PTHR11533:SF294">
    <property type="entry name" value="THYROTROPIN-RELEASING HORMONE-DEGRADING ECTOENZYME"/>
    <property type="match status" value="1"/>
</dbReference>
<keyword evidence="4" id="KW-1185">Reference proteome</keyword>
<evidence type="ECO:0000313" key="4">
    <source>
        <dbReference type="Proteomes" id="UP000708208"/>
    </source>
</evidence>
<evidence type="ECO:0000313" key="3">
    <source>
        <dbReference type="EMBL" id="CAG7727190.1"/>
    </source>
</evidence>
<dbReference type="PANTHER" id="PTHR11533">
    <property type="entry name" value="PROTEASE M1 ZINC METALLOPROTEASE"/>
    <property type="match status" value="1"/>
</dbReference>
<feature type="signal peptide" evidence="1">
    <location>
        <begin position="1"/>
        <end position="17"/>
    </location>
</feature>
<dbReference type="GO" id="GO:0016020">
    <property type="term" value="C:membrane"/>
    <property type="evidence" value="ECO:0007669"/>
    <property type="project" value="TreeGrafter"/>
</dbReference>
<dbReference type="AlphaFoldDB" id="A0A8J2P094"/>
<dbReference type="GO" id="GO:0006508">
    <property type="term" value="P:proteolysis"/>
    <property type="evidence" value="ECO:0007669"/>
    <property type="project" value="TreeGrafter"/>
</dbReference>
<evidence type="ECO:0000259" key="2">
    <source>
        <dbReference type="Pfam" id="PF17900"/>
    </source>
</evidence>
<reference evidence="3" key="1">
    <citation type="submission" date="2021-06" db="EMBL/GenBank/DDBJ databases">
        <authorList>
            <person name="Hodson N. C."/>
            <person name="Mongue J. A."/>
            <person name="Jaron S. K."/>
        </authorList>
    </citation>
    <scope>NUCLEOTIDE SEQUENCE</scope>
</reference>
<dbReference type="GO" id="GO:0070006">
    <property type="term" value="F:metalloaminopeptidase activity"/>
    <property type="evidence" value="ECO:0007669"/>
    <property type="project" value="TreeGrafter"/>
</dbReference>
<sequence length="237" mass="26414">MVVIIIILVSIFAFSVANPPLQIPSNSQSYSHKLPNWSEKIISPEDLLPPSLKPLHYEIKLQPILYPEGGPNEWSAPGSVEITALGVSEINKIVIHRHPDLKINQTSITLSDEFHNSIKVESVEEGSDSHKYGIVLGSNLIIGRKYVLSLKFVADINDGSTGLGLYRAFYTDQNGDVKRLATTQFMEYGARKVFPCLDEPSFKSTFAIYLARRTEDKNYITLTNSILKINGSGVEEY</sequence>
<keyword evidence="1" id="KW-0732">Signal</keyword>